<sequence length="93" mass="8769">MGAGSAHPDAGHVAVGPAPASPRRRHPRSAAWSTTATPGGHAFADESAAARAAAAIGAAPPAGVPPPALGLEAVRVPARTAAIAAGEQGAAAN</sequence>
<dbReference type="Proteomes" id="UP001596074">
    <property type="component" value="Unassembled WGS sequence"/>
</dbReference>
<proteinExistence type="predicted"/>
<name>A0ABW0ZVW9_9ACTN</name>
<dbReference type="EMBL" id="JBHSON010000012">
    <property type="protein sequence ID" value="MFC5746064.1"/>
    <property type="molecule type" value="Genomic_DNA"/>
</dbReference>
<keyword evidence="3" id="KW-1185">Reference proteome</keyword>
<organism evidence="2 3">
    <name type="scientific">Actinomadura rugatobispora</name>
    <dbReference type="NCBI Taxonomy" id="1994"/>
    <lineage>
        <taxon>Bacteria</taxon>
        <taxon>Bacillati</taxon>
        <taxon>Actinomycetota</taxon>
        <taxon>Actinomycetes</taxon>
        <taxon>Streptosporangiales</taxon>
        <taxon>Thermomonosporaceae</taxon>
        <taxon>Actinomadura</taxon>
    </lineage>
</organism>
<dbReference type="RefSeq" id="WP_378281689.1">
    <property type="nucleotide sequence ID" value="NZ_JBHSON010000012.1"/>
</dbReference>
<evidence type="ECO:0000313" key="2">
    <source>
        <dbReference type="EMBL" id="MFC5746064.1"/>
    </source>
</evidence>
<gene>
    <name evidence="2" type="ORF">ACFPZN_10625</name>
</gene>
<protein>
    <submittedName>
        <fullName evidence="2">Uncharacterized protein</fullName>
    </submittedName>
</protein>
<comment type="caution">
    <text evidence="2">The sequence shown here is derived from an EMBL/GenBank/DDBJ whole genome shotgun (WGS) entry which is preliminary data.</text>
</comment>
<feature type="region of interest" description="Disordered" evidence="1">
    <location>
        <begin position="1"/>
        <end position="44"/>
    </location>
</feature>
<evidence type="ECO:0000256" key="1">
    <source>
        <dbReference type="SAM" id="MobiDB-lite"/>
    </source>
</evidence>
<reference evidence="3" key="1">
    <citation type="journal article" date="2019" name="Int. J. Syst. Evol. Microbiol.">
        <title>The Global Catalogue of Microorganisms (GCM) 10K type strain sequencing project: providing services to taxonomists for standard genome sequencing and annotation.</title>
        <authorList>
            <consortium name="The Broad Institute Genomics Platform"/>
            <consortium name="The Broad Institute Genome Sequencing Center for Infectious Disease"/>
            <person name="Wu L."/>
            <person name="Ma J."/>
        </authorList>
    </citation>
    <scope>NUCLEOTIDE SEQUENCE [LARGE SCALE GENOMIC DNA]</scope>
    <source>
        <strain evidence="3">KCTC 42087</strain>
    </source>
</reference>
<evidence type="ECO:0000313" key="3">
    <source>
        <dbReference type="Proteomes" id="UP001596074"/>
    </source>
</evidence>
<accession>A0ABW0ZVW9</accession>